<dbReference type="PROSITE" id="PS51257">
    <property type="entry name" value="PROKAR_LIPOPROTEIN"/>
    <property type="match status" value="1"/>
</dbReference>
<feature type="signal peptide" evidence="2">
    <location>
        <begin position="1"/>
        <end position="20"/>
    </location>
</feature>
<feature type="region of interest" description="Disordered" evidence="1">
    <location>
        <begin position="29"/>
        <end position="85"/>
    </location>
</feature>
<accession>A0A4U1JE44</accession>
<evidence type="ECO:0000313" key="3">
    <source>
        <dbReference type="EMBL" id="TKD09227.1"/>
    </source>
</evidence>
<dbReference type="AlphaFoldDB" id="A0A4U1JE44"/>
<dbReference type="EMBL" id="SSMQ01000011">
    <property type="protein sequence ID" value="TKD09227.1"/>
    <property type="molecule type" value="Genomic_DNA"/>
</dbReference>
<dbReference type="OrthoDB" id="9839515at2"/>
<organism evidence="3 4">
    <name type="scientific">Polyangium fumosum</name>
    <dbReference type="NCBI Taxonomy" id="889272"/>
    <lineage>
        <taxon>Bacteria</taxon>
        <taxon>Pseudomonadati</taxon>
        <taxon>Myxococcota</taxon>
        <taxon>Polyangia</taxon>
        <taxon>Polyangiales</taxon>
        <taxon>Polyangiaceae</taxon>
        <taxon>Polyangium</taxon>
    </lineage>
</organism>
<sequence>MRLGWYALGLAALSSLFVSVGCGDDTGGSGGAGGSGNGSSSSSSSGSSSSSAGGGSSSSAGGGSSSSSGSGGSSSSSSSGSGGSGSYSVCSDCTSNTTGAYTNECKALADACIADAACKALADCSYDNCALSTDGGCCTLKCAEDLGTPAGALQKFKALDSCVFCQTCKTICMSDGAPEYCAVVEAANPNCP</sequence>
<protein>
    <submittedName>
        <fullName evidence="3">Uncharacterized protein</fullName>
    </submittedName>
</protein>
<feature type="compositionally biased region" description="Low complexity" evidence="1">
    <location>
        <begin position="38"/>
        <end position="51"/>
    </location>
</feature>
<feature type="compositionally biased region" description="Gly residues" evidence="1">
    <location>
        <begin position="52"/>
        <end position="72"/>
    </location>
</feature>
<name>A0A4U1JE44_9BACT</name>
<dbReference type="RefSeq" id="WP_136929337.1">
    <property type="nucleotide sequence ID" value="NZ_SSMQ01000011.1"/>
</dbReference>
<keyword evidence="4" id="KW-1185">Reference proteome</keyword>
<gene>
    <name evidence="3" type="ORF">E8A74_13210</name>
</gene>
<evidence type="ECO:0000256" key="2">
    <source>
        <dbReference type="SAM" id="SignalP"/>
    </source>
</evidence>
<comment type="caution">
    <text evidence="3">The sequence shown here is derived from an EMBL/GenBank/DDBJ whole genome shotgun (WGS) entry which is preliminary data.</text>
</comment>
<evidence type="ECO:0000256" key="1">
    <source>
        <dbReference type="SAM" id="MobiDB-lite"/>
    </source>
</evidence>
<evidence type="ECO:0000313" key="4">
    <source>
        <dbReference type="Proteomes" id="UP000309215"/>
    </source>
</evidence>
<feature type="chain" id="PRO_5020680705" evidence="2">
    <location>
        <begin position="21"/>
        <end position="192"/>
    </location>
</feature>
<dbReference type="Proteomes" id="UP000309215">
    <property type="component" value="Unassembled WGS sequence"/>
</dbReference>
<reference evidence="3 4" key="1">
    <citation type="submission" date="2019-04" db="EMBL/GenBank/DDBJ databases">
        <authorList>
            <person name="Li Y."/>
            <person name="Wang J."/>
        </authorList>
    </citation>
    <scope>NUCLEOTIDE SEQUENCE [LARGE SCALE GENOMIC DNA]</scope>
    <source>
        <strain evidence="3 4">DSM 14668</strain>
    </source>
</reference>
<keyword evidence="2" id="KW-0732">Signal</keyword>
<proteinExistence type="predicted"/>